<reference evidence="6 7" key="2">
    <citation type="journal article" date="2012" name="Stand. Genomic Sci.">
        <title>Complete genome sequence of the thermophilic sulfate-reducing ocean bacterium Thermodesulfatator indicus type strain (CIR29812(T)).</title>
        <authorList>
            <person name="Anderson I."/>
            <person name="Saunders E."/>
            <person name="Lapidus A."/>
            <person name="Nolan M."/>
            <person name="Lucas S."/>
            <person name="Tice H."/>
            <person name="Del Rio T.G."/>
            <person name="Cheng J.F."/>
            <person name="Han C."/>
            <person name="Tapia R."/>
            <person name="Goodwin L.A."/>
            <person name="Pitluck S."/>
            <person name="Liolios K."/>
            <person name="Mavromatis K."/>
            <person name="Pagani I."/>
            <person name="Ivanova N."/>
            <person name="Mikhailova N."/>
            <person name="Pati A."/>
            <person name="Chen A."/>
            <person name="Palaniappan K."/>
            <person name="Land M."/>
            <person name="Hauser L."/>
            <person name="Jeffries C.D."/>
            <person name="Chang Y.J."/>
            <person name="Brambilla E.M."/>
            <person name="Rohde M."/>
            <person name="Spring S."/>
            <person name="Goker M."/>
            <person name="Detter J.C."/>
            <person name="Woyke T."/>
            <person name="Bristow J."/>
            <person name="Eisen J.A."/>
            <person name="Markowitz V."/>
            <person name="Hugenholtz P."/>
            <person name="Kyrpides N.C."/>
            <person name="Klenk H.P."/>
        </authorList>
    </citation>
    <scope>NUCLEOTIDE SEQUENCE [LARGE SCALE GENOMIC DNA]</scope>
    <source>
        <strain evidence="7">DSM 15286 / JCM 11887 / CIR29812</strain>
    </source>
</reference>
<keyword evidence="5" id="KW-1003">Cell membrane</keyword>
<dbReference type="Proteomes" id="UP000006793">
    <property type="component" value="Chromosome"/>
</dbReference>
<protein>
    <recommendedName>
        <fullName evidence="5">Sec-independent protein translocase protein TatC</fullName>
    </recommendedName>
</protein>
<feature type="transmembrane region" description="Helical" evidence="5">
    <location>
        <begin position="74"/>
        <end position="99"/>
    </location>
</feature>
<dbReference type="HAMAP" id="MF_00902">
    <property type="entry name" value="TatC"/>
    <property type="match status" value="1"/>
</dbReference>
<name>F8AAZ7_THEID</name>
<evidence type="ECO:0000256" key="1">
    <source>
        <dbReference type="ARBA" id="ARBA00004141"/>
    </source>
</evidence>
<feature type="transmembrane region" description="Helical" evidence="5">
    <location>
        <begin position="162"/>
        <end position="188"/>
    </location>
</feature>
<comment type="similarity">
    <text evidence="5">Belongs to the TatC family.</text>
</comment>
<comment type="subunit">
    <text evidence="5">Forms a complex with TatA.</text>
</comment>
<feature type="transmembrane region" description="Helical" evidence="5">
    <location>
        <begin position="28"/>
        <end position="54"/>
    </location>
</feature>
<feature type="transmembrane region" description="Helical" evidence="5">
    <location>
        <begin position="111"/>
        <end position="134"/>
    </location>
</feature>
<dbReference type="OrthoDB" id="9777044at2"/>
<dbReference type="PANTHER" id="PTHR30371">
    <property type="entry name" value="SEC-INDEPENDENT PROTEIN TRANSLOCASE PROTEIN TATC"/>
    <property type="match status" value="1"/>
</dbReference>
<evidence type="ECO:0000256" key="5">
    <source>
        <dbReference type="HAMAP-Rule" id="MF_00902"/>
    </source>
</evidence>
<gene>
    <name evidence="5" type="primary">tatC</name>
    <name evidence="6" type="ordered locus">Thein_0481</name>
</gene>
<proteinExistence type="inferred from homology"/>
<evidence type="ECO:0000313" key="6">
    <source>
        <dbReference type="EMBL" id="AEH44363.1"/>
    </source>
</evidence>
<feature type="transmembrane region" description="Helical" evidence="5">
    <location>
        <begin position="222"/>
        <end position="242"/>
    </location>
</feature>
<feature type="transmembrane region" description="Helical" evidence="5">
    <location>
        <begin position="200"/>
        <end position="216"/>
    </location>
</feature>
<dbReference type="InterPro" id="IPR019820">
    <property type="entry name" value="Sec-indep_translocase_CS"/>
</dbReference>
<dbReference type="InterPro" id="IPR002033">
    <property type="entry name" value="TatC"/>
</dbReference>
<dbReference type="PRINTS" id="PR01840">
    <property type="entry name" value="TATCFAMILY"/>
</dbReference>
<keyword evidence="5" id="KW-0997">Cell inner membrane</keyword>
<evidence type="ECO:0000256" key="4">
    <source>
        <dbReference type="ARBA" id="ARBA00023136"/>
    </source>
</evidence>
<reference evidence="7" key="1">
    <citation type="submission" date="2011-04" db="EMBL/GenBank/DDBJ databases">
        <title>The complete genome of Thermodesulfatator indicus DSM 15286.</title>
        <authorList>
            <person name="Lucas S."/>
            <person name="Copeland A."/>
            <person name="Lapidus A."/>
            <person name="Bruce D."/>
            <person name="Goodwin L."/>
            <person name="Pitluck S."/>
            <person name="Peters L."/>
            <person name="Kyrpides N."/>
            <person name="Mavromatis K."/>
            <person name="Pagani I."/>
            <person name="Ivanova N."/>
            <person name="Saunders L."/>
            <person name="Detter J.C."/>
            <person name="Tapia R."/>
            <person name="Han C."/>
            <person name="Land M."/>
            <person name="Hauser L."/>
            <person name="Markowitz V."/>
            <person name="Cheng J.-F."/>
            <person name="Hugenholtz P."/>
            <person name="Woyke T."/>
            <person name="Wu D."/>
            <person name="Spring S."/>
            <person name="Schroeder M."/>
            <person name="Brambilla E."/>
            <person name="Klenk H.-P."/>
            <person name="Eisen J.A."/>
        </authorList>
    </citation>
    <scope>NUCLEOTIDE SEQUENCE [LARGE SCALE GENOMIC DNA]</scope>
    <source>
        <strain evidence="7">DSM 15286 / JCM 11887 / CIR29812</strain>
    </source>
</reference>
<dbReference type="STRING" id="667014.Thein_0481"/>
<dbReference type="PaxDb" id="667014-Thein_0481"/>
<keyword evidence="4 5" id="KW-0472">Membrane</keyword>
<accession>F8AAZ7</accession>
<dbReference type="FunCoup" id="F8AAZ7">
    <property type="interactions" value="426"/>
</dbReference>
<keyword evidence="2 5" id="KW-0812">Transmembrane</keyword>
<dbReference type="EMBL" id="CP002683">
    <property type="protein sequence ID" value="AEH44363.1"/>
    <property type="molecule type" value="Genomic_DNA"/>
</dbReference>
<keyword evidence="5" id="KW-0653">Protein transport</keyword>
<keyword evidence="5" id="KW-0811">Translocation</keyword>
<dbReference type="Pfam" id="PF00902">
    <property type="entry name" value="TatC"/>
    <property type="match status" value="1"/>
</dbReference>
<dbReference type="PATRIC" id="fig|667014.3.peg.499"/>
<keyword evidence="3 5" id="KW-1133">Transmembrane helix</keyword>
<dbReference type="PROSITE" id="PS01218">
    <property type="entry name" value="TATC"/>
    <property type="match status" value="1"/>
</dbReference>
<keyword evidence="7" id="KW-1185">Reference proteome</keyword>
<organism evidence="6 7">
    <name type="scientific">Thermodesulfatator indicus (strain DSM 15286 / JCM 11887 / CIR29812)</name>
    <dbReference type="NCBI Taxonomy" id="667014"/>
    <lineage>
        <taxon>Bacteria</taxon>
        <taxon>Pseudomonadati</taxon>
        <taxon>Thermodesulfobacteriota</taxon>
        <taxon>Thermodesulfobacteria</taxon>
        <taxon>Thermodesulfobacteriales</taxon>
        <taxon>Thermodesulfatatoraceae</taxon>
        <taxon>Thermodesulfatator</taxon>
    </lineage>
</organism>
<dbReference type="RefSeq" id="WP_013907108.1">
    <property type="nucleotide sequence ID" value="NC_015681.1"/>
</dbReference>
<dbReference type="GO" id="GO:0065002">
    <property type="term" value="P:intracellular protein transmembrane transport"/>
    <property type="evidence" value="ECO:0007669"/>
    <property type="project" value="TreeGrafter"/>
</dbReference>
<evidence type="ECO:0000256" key="2">
    <source>
        <dbReference type="ARBA" id="ARBA00022692"/>
    </source>
</evidence>
<comment type="subcellular location">
    <subcellularLocation>
        <location evidence="5">Cell inner membrane</location>
        <topology evidence="5">Multi-pass membrane protein</topology>
    </subcellularLocation>
    <subcellularLocation>
        <location evidence="1">Membrane</location>
        <topology evidence="1">Multi-pass membrane protein</topology>
    </subcellularLocation>
</comment>
<evidence type="ECO:0000313" key="7">
    <source>
        <dbReference type="Proteomes" id="UP000006793"/>
    </source>
</evidence>
<dbReference type="eggNOG" id="COG0805">
    <property type="taxonomic scope" value="Bacteria"/>
</dbReference>
<keyword evidence="5" id="KW-0813">Transport</keyword>
<dbReference type="GO" id="GO:0043953">
    <property type="term" value="P:protein transport by the Tat complex"/>
    <property type="evidence" value="ECO:0007669"/>
    <property type="project" value="UniProtKB-UniRule"/>
</dbReference>
<dbReference type="GO" id="GO:0009977">
    <property type="term" value="F:proton motive force dependent protein transmembrane transporter activity"/>
    <property type="evidence" value="ECO:0007669"/>
    <property type="project" value="TreeGrafter"/>
</dbReference>
<sequence length="244" mass="27502">MSAELTHDRELPLTEHLAELRDRIIKSLLAVVVGAVICYCQIDRLLNFLLAPLWPILQEEHQKVIFKAYQEAFFSYLKLSLISGAMLMSPFIIFQIWRFVAPGLYEHERRFALPMVLFSCTAFLGGAAFAYFLVFPKAFAFLAHFAGPELTLVPTLQEYLSFTIRLMLIFGVAFQVPVALTIASRLGIVSAAQLKSFRRYAILLAFVLAAILTPTPDVVNQLFLAIPLILLYEFSILLVTLVGR</sequence>
<dbReference type="KEGG" id="tid:Thein_0481"/>
<dbReference type="InParanoid" id="F8AAZ7"/>
<dbReference type="NCBIfam" id="TIGR00945">
    <property type="entry name" value="tatC"/>
    <property type="match status" value="1"/>
</dbReference>
<dbReference type="GO" id="GO:0033281">
    <property type="term" value="C:TAT protein transport complex"/>
    <property type="evidence" value="ECO:0007669"/>
    <property type="project" value="UniProtKB-UniRule"/>
</dbReference>
<comment type="function">
    <text evidence="5">Part of the twin-arginine translocation (Tat) system that transports large folded proteins containing a characteristic twin-arginine motif in their signal peptide across membranes.</text>
</comment>
<evidence type="ECO:0000256" key="3">
    <source>
        <dbReference type="ARBA" id="ARBA00022989"/>
    </source>
</evidence>
<dbReference type="HOGENOM" id="CLU_031942_3_3_0"/>
<dbReference type="PANTHER" id="PTHR30371:SF0">
    <property type="entry name" value="SEC-INDEPENDENT PROTEIN TRANSLOCASE PROTEIN TATC, CHLOROPLASTIC-RELATED"/>
    <property type="match status" value="1"/>
</dbReference>
<dbReference type="AlphaFoldDB" id="F8AAZ7"/>